<evidence type="ECO:0000256" key="2">
    <source>
        <dbReference type="ARBA" id="ARBA00022692"/>
    </source>
</evidence>
<evidence type="ECO:0000259" key="7">
    <source>
        <dbReference type="Pfam" id="PF01490"/>
    </source>
</evidence>
<name>A0A077WSW4_9FUNG</name>
<feature type="compositionally biased region" description="Polar residues" evidence="5">
    <location>
        <begin position="433"/>
        <end position="444"/>
    </location>
</feature>
<feature type="transmembrane region" description="Helical" evidence="6">
    <location>
        <begin position="298"/>
        <end position="319"/>
    </location>
</feature>
<sequence length="676" mass="73741">MSDSKGIGTFGSISLLVSSMTGPGLATIPPLFQQSGWLAPTIIFIVVGVLSAFSTFFMCEVLSSIKGNEKFQAKVEFTTVAQLILGKKYHFFFQIMLFIALQAVNVASIIIAGQTFDGMIITLFKGTCGLGIAPGGWFCISEEVELGNSPFSSDDYYIFTFGFLLAAVMVIPLGFFTLVDNIIVQMTSFIVLLGVLLQWIVAFCQEGLDPSLLPPVGPNSKMVLGMAIFNFSYITTIPTWVNSIRPHVSIHKTLGISVFISALIYVMIGIFGGMAYQMDASADITAILSRQGSIASKVTAYIFPICALVTSIPVFCIVIRQNLIRGGICGNGMAIFVSNLLPWLVCIPLQTKDWIGVIQNWSSLFFQSTVNYILPFILYFASRKYLASVVTPPEEKAGPPEPTDVVMYHPEENRSVSIRRSEIAYRTSRISRMEQSVLSKSPRFSGTPRSPRSMRSPLSPRSPRLHGDYSPAPPIVFSDEQPPSSLLQVPSAISPQNSPRMTGDNKQQAHGSPVMTDSPKLNVPGSPKMNDVSPNNKALKVPSSNQGDSASNSNSNQTLAASPAQGLGITPSSNGSNREDEHKRSSWILSGLSLRNSNINHNNNNLSSVIEEESKVQEDDQMHDLLEGPGFYAFKPRRWLNPFYIAIVCSVCMCGSIIFMIIYDLTLLGMGTDVFG</sequence>
<feature type="region of interest" description="Disordered" evidence="5">
    <location>
        <begin position="433"/>
        <end position="584"/>
    </location>
</feature>
<dbReference type="Pfam" id="PF01490">
    <property type="entry name" value="Aa_trans"/>
    <property type="match status" value="1"/>
</dbReference>
<feature type="domain" description="Amino acid transporter transmembrane" evidence="7">
    <location>
        <begin position="8"/>
        <end position="321"/>
    </location>
</feature>
<feature type="transmembrane region" description="Helical" evidence="6">
    <location>
        <begin position="363"/>
        <end position="381"/>
    </location>
</feature>
<evidence type="ECO:0000256" key="3">
    <source>
        <dbReference type="ARBA" id="ARBA00022989"/>
    </source>
</evidence>
<feature type="transmembrane region" description="Helical" evidence="6">
    <location>
        <begin position="643"/>
        <end position="663"/>
    </location>
</feature>
<feature type="transmembrane region" description="Helical" evidence="6">
    <location>
        <begin position="91"/>
        <end position="113"/>
    </location>
</feature>
<feature type="compositionally biased region" description="Polar residues" evidence="5">
    <location>
        <begin position="481"/>
        <end position="510"/>
    </location>
</feature>
<feature type="transmembrane region" description="Helical" evidence="6">
    <location>
        <begin position="42"/>
        <end position="62"/>
    </location>
</feature>
<feature type="compositionally biased region" description="Low complexity" evidence="5">
    <location>
        <begin position="448"/>
        <end position="462"/>
    </location>
</feature>
<accession>A0A077WSW4</accession>
<dbReference type="PANTHER" id="PTHR16189">
    <property type="entry name" value="TRANSMEMBRANE PROTEIN 104-RELATED"/>
    <property type="match status" value="1"/>
</dbReference>
<keyword evidence="3 6" id="KW-1133">Transmembrane helix</keyword>
<feature type="transmembrane region" description="Helical" evidence="6">
    <location>
        <begin position="222"/>
        <end position="241"/>
    </location>
</feature>
<organism evidence="8">
    <name type="scientific">Lichtheimia ramosa</name>
    <dbReference type="NCBI Taxonomy" id="688394"/>
    <lineage>
        <taxon>Eukaryota</taxon>
        <taxon>Fungi</taxon>
        <taxon>Fungi incertae sedis</taxon>
        <taxon>Mucoromycota</taxon>
        <taxon>Mucoromycotina</taxon>
        <taxon>Mucoromycetes</taxon>
        <taxon>Mucorales</taxon>
        <taxon>Lichtheimiaceae</taxon>
        <taxon>Lichtheimia</taxon>
    </lineage>
</organism>
<dbReference type="GO" id="GO:0016020">
    <property type="term" value="C:membrane"/>
    <property type="evidence" value="ECO:0007669"/>
    <property type="project" value="UniProtKB-SubCell"/>
</dbReference>
<dbReference type="OrthoDB" id="294541at2759"/>
<evidence type="ECO:0000256" key="1">
    <source>
        <dbReference type="ARBA" id="ARBA00004370"/>
    </source>
</evidence>
<feature type="transmembrane region" description="Helical" evidence="6">
    <location>
        <begin position="253"/>
        <end position="278"/>
    </location>
</feature>
<keyword evidence="4 6" id="KW-0472">Membrane</keyword>
<feature type="transmembrane region" description="Helical" evidence="6">
    <location>
        <begin position="182"/>
        <end position="202"/>
    </location>
</feature>
<dbReference type="EMBL" id="LK023335">
    <property type="protein sequence ID" value="CDS10183.1"/>
    <property type="molecule type" value="Genomic_DNA"/>
</dbReference>
<gene>
    <name evidence="8" type="ORF">LRAMOSA02860</name>
</gene>
<evidence type="ECO:0000313" key="8">
    <source>
        <dbReference type="EMBL" id="CDS10183.1"/>
    </source>
</evidence>
<evidence type="ECO:0000256" key="4">
    <source>
        <dbReference type="ARBA" id="ARBA00023136"/>
    </source>
</evidence>
<keyword evidence="2 6" id="KW-0812">Transmembrane</keyword>
<dbReference type="PANTHER" id="PTHR16189:SF3">
    <property type="entry name" value="AMINO ACID TRANSPORTER TRANSMEMBRANE DOMAIN-CONTAINING PROTEIN"/>
    <property type="match status" value="1"/>
</dbReference>
<dbReference type="InterPro" id="IPR013057">
    <property type="entry name" value="AA_transpt_TM"/>
</dbReference>
<reference evidence="8" key="1">
    <citation type="journal article" date="2014" name="Genome Announc.">
        <title>De novo whole-genome sequence and genome annotation of Lichtheimia ramosa.</title>
        <authorList>
            <person name="Linde J."/>
            <person name="Schwartze V."/>
            <person name="Binder U."/>
            <person name="Lass-Florl C."/>
            <person name="Voigt K."/>
            <person name="Horn F."/>
        </authorList>
    </citation>
    <scope>NUCLEOTIDE SEQUENCE</scope>
    <source>
        <strain evidence="8">JMRC FSU:6197</strain>
    </source>
</reference>
<feature type="transmembrane region" description="Helical" evidence="6">
    <location>
        <begin position="331"/>
        <end position="351"/>
    </location>
</feature>
<evidence type="ECO:0000256" key="5">
    <source>
        <dbReference type="SAM" id="MobiDB-lite"/>
    </source>
</evidence>
<evidence type="ECO:0000256" key="6">
    <source>
        <dbReference type="SAM" id="Phobius"/>
    </source>
</evidence>
<proteinExistence type="predicted"/>
<feature type="transmembrane region" description="Helical" evidence="6">
    <location>
        <begin position="156"/>
        <end position="175"/>
    </location>
</feature>
<comment type="subcellular location">
    <subcellularLocation>
        <location evidence="1">Membrane</location>
    </subcellularLocation>
</comment>
<protein>
    <recommendedName>
        <fullName evidence="7">Amino acid transporter transmembrane domain-containing protein</fullName>
    </recommendedName>
</protein>
<dbReference type="AlphaFoldDB" id="A0A077WSW4"/>
<feature type="compositionally biased region" description="Polar residues" evidence="5">
    <location>
        <begin position="532"/>
        <end position="560"/>
    </location>
</feature>